<evidence type="ECO:0000313" key="1">
    <source>
        <dbReference type="EMBL" id="TBU61514.1"/>
    </source>
</evidence>
<dbReference type="Proteomes" id="UP000292082">
    <property type="component" value="Unassembled WGS sequence"/>
</dbReference>
<dbReference type="EMBL" id="ML145098">
    <property type="protein sequence ID" value="TBU61514.1"/>
    <property type="molecule type" value="Genomic_DNA"/>
</dbReference>
<proteinExistence type="predicted"/>
<protein>
    <submittedName>
        <fullName evidence="1">Uncharacterized protein</fullName>
    </submittedName>
</protein>
<gene>
    <name evidence="1" type="ORF">BD310DRAFT_198244</name>
</gene>
<sequence length="139" mass="15212">MLRRHSSRRQNAPGLLSDACSCRLSHLSLALHRPLGSAPNVQAAALAPALAQHHMYVRVRHSITTASSARMDLNQAEKPEARATGVRLQAGTSAFVLPPCGRRSALAALLCENYNGRIPLRLDSRHVQVHVRIMLYGLH</sequence>
<reference evidence="1 2" key="1">
    <citation type="submission" date="2019-01" db="EMBL/GenBank/DDBJ databases">
        <title>Draft genome sequences of three monokaryotic isolates of the white-rot basidiomycete fungus Dichomitus squalens.</title>
        <authorList>
            <consortium name="DOE Joint Genome Institute"/>
            <person name="Lopez S.C."/>
            <person name="Andreopoulos B."/>
            <person name="Pangilinan J."/>
            <person name="Lipzen A."/>
            <person name="Riley R."/>
            <person name="Ahrendt S."/>
            <person name="Ng V."/>
            <person name="Barry K."/>
            <person name="Daum C."/>
            <person name="Grigoriev I.V."/>
            <person name="Hilden K.S."/>
            <person name="Makela M.R."/>
            <person name="de Vries R.P."/>
        </authorList>
    </citation>
    <scope>NUCLEOTIDE SEQUENCE [LARGE SCALE GENOMIC DNA]</scope>
    <source>
        <strain evidence="1 2">CBS 464.89</strain>
    </source>
</reference>
<keyword evidence="2" id="KW-1185">Reference proteome</keyword>
<evidence type="ECO:0000313" key="2">
    <source>
        <dbReference type="Proteomes" id="UP000292082"/>
    </source>
</evidence>
<organism evidence="1 2">
    <name type="scientific">Dichomitus squalens</name>
    <dbReference type="NCBI Taxonomy" id="114155"/>
    <lineage>
        <taxon>Eukaryota</taxon>
        <taxon>Fungi</taxon>
        <taxon>Dikarya</taxon>
        <taxon>Basidiomycota</taxon>
        <taxon>Agaricomycotina</taxon>
        <taxon>Agaricomycetes</taxon>
        <taxon>Polyporales</taxon>
        <taxon>Polyporaceae</taxon>
        <taxon>Dichomitus</taxon>
    </lineage>
</organism>
<dbReference type="AlphaFoldDB" id="A0A4Q9Q4H9"/>
<accession>A0A4Q9Q4H9</accession>
<name>A0A4Q9Q4H9_9APHY</name>